<accession>A0ABU8L656</accession>
<dbReference type="RefSeq" id="WP_337109508.1">
    <property type="nucleotide sequence ID" value="NZ_JAPYKS010000055.1"/>
</dbReference>
<protein>
    <recommendedName>
        <fullName evidence="3">2-amino-4-hydroxy-6-hydroxymethyldihydropteridine diphosphokinase</fullName>
    </recommendedName>
</protein>
<organism evidence="1 2">
    <name type="scientific">Mesorhizobium salmacidum</name>
    <dbReference type="NCBI Taxonomy" id="3015171"/>
    <lineage>
        <taxon>Bacteria</taxon>
        <taxon>Pseudomonadati</taxon>
        <taxon>Pseudomonadota</taxon>
        <taxon>Alphaproteobacteria</taxon>
        <taxon>Hyphomicrobiales</taxon>
        <taxon>Phyllobacteriaceae</taxon>
        <taxon>Mesorhizobium</taxon>
    </lineage>
</organism>
<gene>
    <name evidence="1" type="ORF">O7A60_31290</name>
</gene>
<proteinExistence type="predicted"/>
<dbReference type="EMBL" id="JAPYKS010000055">
    <property type="protein sequence ID" value="MEI9413190.1"/>
    <property type="molecule type" value="Genomic_DNA"/>
</dbReference>
<evidence type="ECO:0008006" key="3">
    <source>
        <dbReference type="Google" id="ProtNLM"/>
    </source>
</evidence>
<sequence length="75" mass="8141">MPSTVWLGMGTNLLGCDRERVESVRSVFGMAALESAFCLQGAAPHWAQGDLVSTKPAAGDILDNRRSILVTIHWE</sequence>
<dbReference type="Proteomes" id="UP001387293">
    <property type="component" value="Unassembled WGS sequence"/>
</dbReference>
<feature type="non-terminal residue" evidence="1">
    <location>
        <position position="75"/>
    </location>
</feature>
<evidence type="ECO:0000313" key="2">
    <source>
        <dbReference type="Proteomes" id="UP001387293"/>
    </source>
</evidence>
<keyword evidence="2" id="KW-1185">Reference proteome</keyword>
<reference evidence="1 2" key="1">
    <citation type="submission" date="2022-12" db="EMBL/GenBank/DDBJ databases">
        <authorList>
            <person name="Muema E."/>
        </authorList>
    </citation>
    <scope>NUCLEOTIDE SEQUENCE [LARGE SCALE GENOMIC DNA]</scope>
    <source>
        <strain evidence="2">1326</strain>
    </source>
</reference>
<comment type="caution">
    <text evidence="1">The sequence shown here is derived from an EMBL/GenBank/DDBJ whole genome shotgun (WGS) entry which is preliminary data.</text>
</comment>
<name>A0ABU8L656_9HYPH</name>
<evidence type="ECO:0000313" key="1">
    <source>
        <dbReference type="EMBL" id="MEI9413190.1"/>
    </source>
</evidence>